<dbReference type="InterPro" id="IPR001330">
    <property type="entry name" value="Prenyltrans"/>
</dbReference>
<gene>
    <name evidence="4" type="ORF">GXP70_07515</name>
</gene>
<organism evidence="4 5">
    <name type="scientific">Paenibacillus lycopersici</name>
    <dbReference type="NCBI Taxonomy" id="2704462"/>
    <lineage>
        <taxon>Bacteria</taxon>
        <taxon>Bacillati</taxon>
        <taxon>Bacillota</taxon>
        <taxon>Bacilli</taxon>
        <taxon>Bacillales</taxon>
        <taxon>Paenibacillaceae</taxon>
        <taxon>Paenibacillus</taxon>
    </lineage>
</organism>
<dbReference type="CDD" id="cd00688">
    <property type="entry name" value="ISOPREN_C2_like"/>
    <property type="match status" value="1"/>
</dbReference>
<dbReference type="GO" id="GO:0003824">
    <property type="term" value="F:catalytic activity"/>
    <property type="evidence" value="ECO:0007669"/>
    <property type="project" value="InterPro"/>
</dbReference>
<evidence type="ECO:0000313" key="5">
    <source>
        <dbReference type="Proteomes" id="UP000476064"/>
    </source>
</evidence>
<reference evidence="4 5" key="1">
    <citation type="submission" date="2020-01" db="EMBL/GenBank/DDBJ databases">
        <title>Paenibacillus sp. nov., isolated from tomato rhizosphere.</title>
        <authorList>
            <person name="Weon H.-Y."/>
            <person name="Lee S.A."/>
        </authorList>
    </citation>
    <scope>NUCLEOTIDE SEQUENCE [LARGE SCALE GENOMIC DNA]</scope>
    <source>
        <strain evidence="4 5">12200R-189</strain>
    </source>
</reference>
<evidence type="ECO:0000256" key="2">
    <source>
        <dbReference type="SAM" id="MobiDB-lite"/>
    </source>
</evidence>
<sequence length="881" mass="93726">MNNHTIERYASPKLLFKLLLVFAVLLSGFGSAYRAYADAPPAGDPLLTEAQAAMEGAAQSITGLSSIGDWQAVGLTGAGKPIPSRYVSKLYQTLVAAKGSFASVTDYERTVIGLTAANQDATQFAGYDLIERIYNSDIMENQGLNGPLYALIALDSGRYSVPSDALWTRDKLVAAILAKQKDDGGFTLFGSVSDPDITAMTLTALAPYAADAAVQTVVGEAVDWLSGHQQDNGGYLSWGADASESVSQAIIALASHGIDPTEGRFTKNGVNLVQKLLAFRKADGTFSHTPDTGSSGMATEQALQALDAYVSYKSGGNRLYDFGARQPYGWPAKWILGASWFDTEWQAVAVSRAGLKVPDSYLATLPSLEFVKAYPEYAYVTDYERIAIALSALRQDATEFNGFNVIERIYNSDVMEAQGINGLDFGLIALDSREYATPSDAKWDREKLLAAILAKQNADGGFALTDGASDPDLTAMTLTALAPYMDRADVKTAGERAVQWLSANQQANGGYLSSGADSSEGVAQAIIALSSNGIDPTGEAFMKNGITLIDKLFAFFQPDGGFVHVADPQAATDFMATEQAQQALTAYEMYVHGTGRLYQMGALPPTVPVQVEGPDGTIAEGSAAGGNAFEALQRVLQEKQVPISASDTAYGKYVSAIGNITAGSYGELDGWLYDVYRDGHWSFPAVSIDAYELQPNDRLLVYYGGEHTQLAESVAVAPSSPKAGEPFTVTVKQTASVWNGTSSEVVTSAAAGVKVSIDGAVQQTNEDGVASFGAGIANKGSYTLEVTGYETGHSRISFASRSRSSSPKATAMVTATATAERLSTMRRSPLPATARRAPSSQPSRRRCSRATPRIRFWRANCRAKSARSVPVRRVTCRASTG</sequence>
<dbReference type="EMBL" id="CP048209">
    <property type="protein sequence ID" value="QHT59812.1"/>
    <property type="molecule type" value="Genomic_DNA"/>
</dbReference>
<evidence type="ECO:0000313" key="4">
    <source>
        <dbReference type="EMBL" id="QHT59812.1"/>
    </source>
</evidence>
<dbReference type="InterPro" id="IPR008930">
    <property type="entry name" value="Terpenoid_cyclase/PrenylTrfase"/>
</dbReference>
<name>A0A6C0FUV8_9BACL</name>
<dbReference type="Pfam" id="PF00432">
    <property type="entry name" value="Prenyltrans"/>
    <property type="match status" value="2"/>
</dbReference>
<feature type="domain" description="Prenyltransferase alpha-alpha toroid" evidence="3">
    <location>
        <begin position="442"/>
        <end position="518"/>
    </location>
</feature>
<proteinExistence type="predicted"/>
<feature type="compositionally biased region" description="Low complexity" evidence="2">
    <location>
        <begin position="831"/>
        <end position="842"/>
    </location>
</feature>
<dbReference type="Gene3D" id="1.50.10.20">
    <property type="match status" value="2"/>
</dbReference>
<keyword evidence="1" id="KW-0677">Repeat</keyword>
<dbReference type="KEGG" id="plyc:GXP70_07515"/>
<feature type="domain" description="Prenyltransferase alpha-alpha toroid" evidence="3">
    <location>
        <begin position="168"/>
        <end position="307"/>
    </location>
</feature>
<evidence type="ECO:0000259" key="3">
    <source>
        <dbReference type="Pfam" id="PF00432"/>
    </source>
</evidence>
<accession>A0A6C0FUV8</accession>
<dbReference type="SUPFAM" id="SSF48239">
    <property type="entry name" value="Terpenoid cyclases/Protein prenyltransferases"/>
    <property type="match status" value="2"/>
</dbReference>
<keyword evidence="5" id="KW-1185">Reference proteome</keyword>
<dbReference type="AlphaFoldDB" id="A0A6C0FUV8"/>
<feature type="region of interest" description="Disordered" evidence="2">
    <location>
        <begin position="826"/>
        <end position="849"/>
    </location>
</feature>
<dbReference type="Proteomes" id="UP000476064">
    <property type="component" value="Chromosome"/>
</dbReference>
<evidence type="ECO:0000256" key="1">
    <source>
        <dbReference type="ARBA" id="ARBA00022737"/>
    </source>
</evidence>
<protein>
    <recommendedName>
        <fullName evidence="3">Prenyltransferase alpha-alpha toroid domain-containing protein</fullName>
    </recommendedName>
</protein>
<dbReference type="Gene3D" id="2.170.130.30">
    <property type="match status" value="1"/>
</dbReference>
<dbReference type="RefSeq" id="WP_162355878.1">
    <property type="nucleotide sequence ID" value="NZ_CP048209.1"/>
</dbReference>